<reference evidence="1" key="1">
    <citation type="submission" date="2020-06" db="EMBL/GenBank/DDBJ databases">
        <authorList>
            <person name="Li T."/>
            <person name="Hu X."/>
            <person name="Zhang T."/>
            <person name="Song X."/>
            <person name="Zhang H."/>
            <person name="Dai N."/>
            <person name="Sheng W."/>
            <person name="Hou X."/>
            <person name="Wei L."/>
        </authorList>
    </citation>
    <scope>NUCLEOTIDE SEQUENCE</scope>
    <source>
        <strain evidence="1">KEN1</strain>
        <tissue evidence="1">Leaf</tissue>
    </source>
</reference>
<dbReference type="Pfam" id="PF14223">
    <property type="entry name" value="Retrotran_gag_2"/>
    <property type="match status" value="1"/>
</dbReference>
<accession>A0AAW2VXW0</accession>
<sequence length="74" mass="8197">MKVYLRPQSLWDVVENDVDPPALRANPTLAQIKKHEEGLAKTPKALACLHSALSDVIFTRIIACDSNRSGQAKR</sequence>
<gene>
    <name evidence="1" type="ORF">Slati_2758500</name>
</gene>
<proteinExistence type="predicted"/>
<dbReference type="EMBL" id="JACGWN010000009">
    <property type="protein sequence ID" value="KAL0434242.1"/>
    <property type="molecule type" value="Genomic_DNA"/>
</dbReference>
<comment type="caution">
    <text evidence="1">The sequence shown here is derived from an EMBL/GenBank/DDBJ whole genome shotgun (WGS) entry which is preliminary data.</text>
</comment>
<reference evidence="1" key="2">
    <citation type="journal article" date="2024" name="Plant">
        <title>Genomic evolution and insights into agronomic trait innovations of Sesamum species.</title>
        <authorList>
            <person name="Miao H."/>
            <person name="Wang L."/>
            <person name="Qu L."/>
            <person name="Liu H."/>
            <person name="Sun Y."/>
            <person name="Le M."/>
            <person name="Wang Q."/>
            <person name="Wei S."/>
            <person name="Zheng Y."/>
            <person name="Lin W."/>
            <person name="Duan Y."/>
            <person name="Cao H."/>
            <person name="Xiong S."/>
            <person name="Wang X."/>
            <person name="Wei L."/>
            <person name="Li C."/>
            <person name="Ma Q."/>
            <person name="Ju M."/>
            <person name="Zhao R."/>
            <person name="Li G."/>
            <person name="Mu C."/>
            <person name="Tian Q."/>
            <person name="Mei H."/>
            <person name="Zhang T."/>
            <person name="Gao T."/>
            <person name="Zhang H."/>
        </authorList>
    </citation>
    <scope>NUCLEOTIDE SEQUENCE</scope>
    <source>
        <strain evidence="1">KEN1</strain>
    </source>
</reference>
<name>A0AAW2VXW0_9LAMI</name>
<protein>
    <submittedName>
        <fullName evidence="1">Uncharacterized protein</fullName>
    </submittedName>
</protein>
<organism evidence="1">
    <name type="scientific">Sesamum latifolium</name>
    <dbReference type="NCBI Taxonomy" id="2727402"/>
    <lineage>
        <taxon>Eukaryota</taxon>
        <taxon>Viridiplantae</taxon>
        <taxon>Streptophyta</taxon>
        <taxon>Embryophyta</taxon>
        <taxon>Tracheophyta</taxon>
        <taxon>Spermatophyta</taxon>
        <taxon>Magnoliopsida</taxon>
        <taxon>eudicotyledons</taxon>
        <taxon>Gunneridae</taxon>
        <taxon>Pentapetalae</taxon>
        <taxon>asterids</taxon>
        <taxon>lamiids</taxon>
        <taxon>Lamiales</taxon>
        <taxon>Pedaliaceae</taxon>
        <taxon>Sesamum</taxon>
    </lineage>
</organism>
<dbReference type="AlphaFoldDB" id="A0AAW2VXW0"/>
<evidence type="ECO:0000313" key="1">
    <source>
        <dbReference type="EMBL" id="KAL0434242.1"/>
    </source>
</evidence>